<name>A0A5B7IML6_PORTR</name>
<proteinExistence type="predicted"/>
<dbReference type="EMBL" id="VSRR010060944">
    <property type="protein sequence ID" value="MPC82866.1"/>
    <property type="molecule type" value="Genomic_DNA"/>
</dbReference>
<dbReference type="AlphaFoldDB" id="A0A5B7IML6"/>
<organism evidence="1 2">
    <name type="scientific">Portunus trituberculatus</name>
    <name type="common">Swimming crab</name>
    <name type="synonym">Neptunus trituberculatus</name>
    <dbReference type="NCBI Taxonomy" id="210409"/>
    <lineage>
        <taxon>Eukaryota</taxon>
        <taxon>Metazoa</taxon>
        <taxon>Ecdysozoa</taxon>
        <taxon>Arthropoda</taxon>
        <taxon>Crustacea</taxon>
        <taxon>Multicrustacea</taxon>
        <taxon>Malacostraca</taxon>
        <taxon>Eumalacostraca</taxon>
        <taxon>Eucarida</taxon>
        <taxon>Decapoda</taxon>
        <taxon>Pleocyemata</taxon>
        <taxon>Brachyura</taxon>
        <taxon>Eubrachyura</taxon>
        <taxon>Portunoidea</taxon>
        <taxon>Portunidae</taxon>
        <taxon>Portuninae</taxon>
        <taxon>Portunus</taxon>
    </lineage>
</organism>
<keyword evidence="2" id="KW-1185">Reference proteome</keyword>
<dbReference type="Proteomes" id="UP000324222">
    <property type="component" value="Unassembled WGS sequence"/>
</dbReference>
<evidence type="ECO:0000313" key="2">
    <source>
        <dbReference type="Proteomes" id="UP000324222"/>
    </source>
</evidence>
<sequence>MQSIVHHLPLAASPLLFSFTYPHPALVSASLITPRCFFKMMCIHRQLIGKHIDSTRISSGKLFISFQTRWGKKKAQEKKKMKKKQMWNEILEVTVGGREDGRNRRKKS</sequence>
<comment type="caution">
    <text evidence="1">The sequence shown here is derived from an EMBL/GenBank/DDBJ whole genome shotgun (WGS) entry which is preliminary data.</text>
</comment>
<evidence type="ECO:0000313" key="1">
    <source>
        <dbReference type="EMBL" id="MPC82866.1"/>
    </source>
</evidence>
<gene>
    <name evidence="1" type="ORF">E2C01_077552</name>
</gene>
<reference evidence="1 2" key="1">
    <citation type="submission" date="2019-05" db="EMBL/GenBank/DDBJ databases">
        <title>Another draft genome of Portunus trituberculatus and its Hox gene families provides insights of decapod evolution.</title>
        <authorList>
            <person name="Jeong J.-H."/>
            <person name="Song I."/>
            <person name="Kim S."/>
            <person name="Choi T."/>
            <person name="Kim D."/>
            <person name="Ryu S."/>
            <person name="Kim W."/>
        </authorList>
    </citation>
    <scope>NUCLEOTIDE SEQUENCE [LARGE SCALE GENOMIC DNA]</scope>
    <source>
        <tissue evidence="1">Muscle</tissue>
    </source>
</reference>
<protein>
    <submittedName>
        <fullName evidence="1">Uncharacterized protein</fullName>
    </submittedName>
</protein>
<accession>A0A5B7IML6</accession>